<dbReference type="VEuPathDB" id="FungiDB:P175DRAFT_0557520"/>
<dbReference type="RefSeq" id="XP_040752223.1">
    <property type="nucleotide sequence ID" value="XM_040900776.1"/>
</dbReference>
<accession>A0A2T5LX23</accession>
<gene>
    <name evidence="2" type="ORF">P175DRAFT_0557520</name>
</gene>
<evidence type="ECO:0000256" key="1">
    <source>
        <dbReference type="SAM" id="MobiDB-lite"/>
    </source>
</evidence>
<dbReference type="GeneID" id="63817660"/>
<dbReference type="Proteomes" id="UP000244073">
    <property type="component" value="Unassembled WGS sequence"/>
</dbReference>
<evidence type="ECO:0000313" key="3">
    <source>
        <dbReference type="Proteomes" id="UP000244073"/>
    </source>
</evidence>
<feature type="compositionally biased region" description="Basic and acidic residues" evidence="1">
    <location>
        <begin position="9"/>
        <end position="21"/>
    </location>
</feature>
<feature type="compositionally biased region" description="Polar residues" evidence="1">
    <location>
        <begin position="31"/>
        <end position="53"/>
    </location>
</feature>
<dbReference type="EMBL" id="MSFN02000004">
    <property type="protein sequence ID" value="PTU20831.1"/>
    <property type="molecule type" value="Genomic_DNA"/>
</dbReference>
<evidence type="ECO:0000313" key="2">
    <source>
        <dbReference type="EMBL" id="PTU20831.1"/>
    </source>
</evidence>
<comment type="caution">
    <text evidence="2">The sequence shown here is derived from an EMBL/GenBank/DDBJ whole genome shotgun (WGS) entry which is preliminary data.</text>
</comment>
<reference evidence="2 3" key="1">
    <citation type="journal article" date="2018" name="Proc. Natl. Acad. Sci. U.S.A.">
        <title>Linking secondary metabolites to gene clusters through genome sequencing of six diverse Aspergillus species.</title>
        <authorList>
            <person name="Kaerboelling I."/>
            <person name="Vesth T.C."/>
            <person name="Frisvad J.C."/>
            <person name="Nybo J.L."/>
            <person name="Theobald S."/>
            <person name="Kuo A."/>
            <person name="Bowyer P."/>
            <person name="Matsuda Y."/>
            <person name="Mondo S."/>
            <person name="Lyhne E.K."/>
            <person name="Kogle M.E."/>
            <person name="Clum A."/>
            <person name="Lipzen A."/>
            <person name="Salamov A."/>
            <person name="Ngan C.Y."/>
            <person name="Daum C."/>
            <person name="Chiniquy J."/>
            <person name="Barry K."/>
            <person name="LaButti K."/>
            <person name="Haridas S."/>
            <person name="Simmons B.A."/>
            <person name="Magnuson J.K."/>
            <person name="Mortensen U.H."/>
            <person name="Larsen T.O."/>
            <person name="Grigoriev I.V."/>
            <person name="Baker S.E."/>
            <person name="Andersen M.R."/>
        </authorList>
    </citation>
    <scope>NUCLEOTIDE SEQUENCE [LARGE SCALE GENOMIC DNA]</scope>
    <source>
        <strain evidence="2 3">IBT 24754</strain>
    </source>
</reference>
<protein>
    <submittedName>
        <fullName evidence="2">Uncharacterized protein</fullName>
    </submittedName>
</protein>
<sequence>MPEAAGGMRDAESGRRWDGRRFRPPAHGATQKASISPSDSSPTPHRNSVLDSSSSDHPEPKKPATGTTDTATRSKCEPLIWKTGCADKTSAKLRAAEMIDGEMMGRWTQQCFCVRNVSLKMICFSLETTTSPSSRPIPLDRCHGGFIDFSSDTDLL</sequence>
<organism evidence="2 3">
    <name type="scientific">Aspergillus ochraceoroseus IBT 24754</name>
    <dbReference type="NCBI Taxonomy" id="1392256"/>
    <lineage>
        <taxon>Eukaryota</taxon>
        <taxon>Fungi</taxon>
        <taxon>Dikarya</taxon>
        <taxon>Ascomycota</taxon>
        <taxon>Pezizomycotina</taxon>
        <taxon>Eurotiomycetes</taxon>
        <taxon>Eurotiomycetidae</taxon>
        <taxon>Eurotiales</taxon>
        <taxon>Aspergillaceae</taxon>
        <taxon>Aspergillus</taxon>
        <taxon>Aspergillus subgen. Nidulantes</taxon>
    </lineage>
</organism>
<proteinExistence type="predicted"/>
<dbReference type="AlphaFoldDB" id="A0A2T5LX23"/>
<feature type="region of interest" description="Disordered" evidence="1">
    <location>
        <begin position="1"/>
        <end position="73"/>
    </location>
</feature>
<name>A0A2T5LX23_9EURO</name>